<proteinExistence type="predicted"/>
<comment type="caution">
    <text evidence="1">The sequence shown here is derived from an EMBL/GenBank/DDBJ whole genome shotgun (WGS) entry which is preliminary data.</text>
</comment>
<organism evidence="1 2">
    <name type="scientific">Candidatus Thiodubiliella endoseptemdiera</name>
    <dbReference type="NCBI Taxonomy" id="2738886"/>
    <lineage>
        <taxon>Bacteria</taxon>
        <taxon>Pseudomonadati</taxon>
        <taxon>Pseudomonadota</taxon>
        <taxon>Gammaproteobacteria</taxon>
        <taxon>Candidatus Pseudothioglobaceae</taxon>
        <taxon>Candidatus Thiodubiliella</taxon>
    </lineage>
</organism>
<dbReference type="Proteomes" id="UP000568751">
    <property type="component" value="Unassembled WGS sequence"/>
</dbReference>
<evidence type="ECO:0000313" key="2">
    <source>
        <dbReference type="Proteomes" id="UP000568751"/>
    </source>
</evidence>
<evidence type="ECO:0000313" key="1">
    <source>
        <dbReference type="EMBL" id="NYT27751.1"/>
    </source>
</evidence>
<reference evidence="1 2" key="1">
    <citation type="submission" date="2020-05" db="EMBL/GenBank/DDBJ databases">
        <title>Horizontal transmission and recombination maintain forever young bacterial symbiont genomes.</title>
        <authorList>
            <person name="Russell S.L."/>
            <person name="Pepper-Tunick E."/>
            <person name="Svedberg J."/>
            <person name="Byrne A."/>
            <person name="Ruelas Castillo J."/>
            <person name="Vollmers C."/>
            <person name="Beinart R.A."/>
            <person name="Corbett-Detig R."/>
        </authorList>
    </citation>
    <scope>NUCLEOTIDE SEQUENCE [LARGE SCALE GENOMIC DNA]</scope>
    <source>
        <strain evidence="1">455</strain>
    </source>
</reference>
<dbReference type="RefSeq" id="WP_369150102.1">
    <property type="nucleotide sequence ID" value="NZ_OZ156463.1"/>
</dbReference>
<dbReference type="EMBL" id="JACCHT010000001">
    <property type="protein sequence ID" value="NYT27751.1"/>
    <property type="molecule type" value="Genomic_DNA"/>
</dbReference>
<sequence>MTKILILNATNAKTVGTIIAVEIRTATVDVQIATIRPISRATPQVGVRANIVKRAIRTIAVASNWQL</sequence>
<protein>
    <submittedName>
        <fullName evidence="1">Uncharacterized protein</fullName>
    </submittedName>
</protein>
<name>A0A853F425_9GAMM</name>
<accession>A0A853F425</accession>
<dbReference type="AlphaFoldDB" id="A0A853F425"/>
<gene>
    <name evidence="1" type="ORF">H0A76_07540</name>
</gene>